<gene>
    <name evidence="2" type="ORF">FF125_04705</name>
</gene>
<name>A0A5B7TN53_9FLAO</name>
<feature type="transmembrane region" description="Helical" evidence="1">
    <location>
        <begin position="36"/>
        <end position="55"/>
    </location>
</feature>
<dbReference type="OrthoDB" id="762068at2"/>
<evidence type="ECO:0000256" key="1">
    <source>
        <dbReference type="SAM" id="Phobius"/>
    </source>
</evidence>
<sequence length="242" mass="28016">MTWKNTFTTLIVALSTLILIQIGIIVQYGLGTILNPFGLIGFAGLIIFFIYIYFLNKAFEQNKQNNNLKNLEYVSYVFIALNIIPIVRSLFFITLSYQTFKVSIWLIPMLINIITIGLLIYSFILRKKTFGRFLKIKNDELVYDLESLKHKSFETDKQRLEVCKLCTNRTFDKNVGMVCSLTLAKPTFKSMCTDFNLDTKEYQKRVNEVIENGKNSKKKSVWAYNVTAIIVIRIIIKIIQSS</sequence>
<dbReference type="KEGG" id="fbe:FF125_04705"/>
<feature type="transmembrane region" description="Helical" evidence="1">
    <location>
        <begin position="103"/>
        <end position="125"/>
    </location>
</feature>
<proteinExistence type="predicted"/>
<dbReference type="AlphaFoldDB" id="A0A5B7TN53"/>
<dbReference type="RefSeq" id="WP_138948694.1">
    <property type="nucleotide sequence ID" value="NZ_CP040749.1"/>
</dbReference>
<feature type="transmembrane region" description="Helical" evidence="1">
    <location>
        <begin position="221"/>
        <end position="239"/>
    </location>
</feature>
<accession>A0A5B7TN53</accession>
<dbReference type="EMBL" id="CP040749">
    <property type="protein sequence ID" value="QCX37768.1"/>
    <property type="molecule type" value="Genomic_DNA"/>
</dbReference>
<reference evidence="2 3" key="1">
    <citation type="submission" date="2019-05" db="EMBL/GenBank/DDBJ databases">
        <title>Algicella ahnfeltiae gen. nov., sp. nov., a novel marine bacterium of the family Flavobacteriaceae isolated from a red alga.</title>
        <authorList>
            <person name="Nedashkovskaya O.I."/>
            <person name="Kukhlevskiy A.D."/>
            <person name="Kim S.-G."/>
            <person name="Zhukova N.V."/>
            <person name="Mikhailov V.V."/>
        </authorList>
    </citation>
    <scope>NUCLEOTIDE SEQUENCE [LARGE SCALE GENOMIC DNA]</scope>
    <source>
        <strain evidence="2 3">10Alg115</strain>
    </source>
</reference>
<keyword evidence="1" id="KW-0812">Transmembrane</keyword>
<feature type="transmembrane region" description="Helical" evidence="1">
    <location>
        <begin position="7"/>
        <end position="30"/>
    </location>
</feature>
<protein>
    <submittedName>
        <fullName evidence="2">Uncharacterized protein</fullName>
    </submittedName>
</protein>
<dbReference type="Proteomes" id="UP000306229">
    <property type="component" value="Chromosome"/>
</dbReference>
<feature type="transmembrane region" description="Helical" evidence="1">
    <location>
        <begin position="76"/>
        <end position="97"/>
    </location>
</feature>
<evidence type="ECO:0000313" key="3">
    <source>
        <dbReference type="Proteomes" id="UP000306229"/>
    </source>
</evidence>
<organism evidence="2 3">
    <name type="scientific">Aureibaculum algae</name>
    <dbReference type="NCBI Taxonomy" id="2584122"/>
    <lineage>
        <taxon>Bacteria</taxon>
        <taxon>Pseudomonadati</taxon>
        <taxon>Bacteroidota</taxon>
        <taxon>Flavobacteriia</taxon>
        <taxon>Flavobacteriales</taxon>
        <taxon>Flavobacteriaceae</taxon>
        <taxon>Aureibaculum</taxon>
    </lineage>
</organism>
<keyword evidence="1" id="KW-1133">Transmembrane helix</keyword>
<keyword evidence="3" id="KW-1185">Reference proteome</keyword>
<evidence type="ECO:0000313" key="2">
    <source>
        <dbReference type="EMBL" id="QCX37768.1"/>
    </source>
</evidence>
<keyword evidence="1" id="KW-0472">Membrane</keyword>